<dbReference type="EMBL" id="JALJOV010000658">
    <property type="protein sequence ID" value="KAK9862080.1"/>
    <property type="molecule type" value="Genomic_DNA"/>
</dbReference>
<organism evidence="2 3">
    <name type="scientific">Apatococcus fuscideae</name>
    <dbReference type="NCBI Taxonomy" id="2026836"/>
    <lineage>
        <taxon>Eukaryota</taxon>
        <taxon>Viridiplantae</taxon>
        <taxon>Chlorophyta</taxon>
        <taxon>core chlorophytes</taxon>
        <taxon>Trebouxiophyceae</taxon>
        <taxon>Chlorellales</taxon>
        <taxon>Chlorellaceae</taxon>
        <taxon>Apatococcus</taxon>
    </lineage>
</organism>
<name>A0AAW1SYE2_9CHLO</name>
<keyword evidence="3" id="KW-1185">Reference proteome</keyword>
<evidence type="ECO:0000313" key="2">
    <source>
        <dbReference type="EMBL" id="KAK9862080.1"/>
    </source>
</evidence>
<comment type="caution">
    <text evidence="2">The sequence shown here is derived from an EMBL/GenBank/DDBJ whole genome shotgun (WGS) entry which is preliminary data.</text>
</comment>
<proteinExistence type="predicted"/>
<feature type="region of interest" description="Disordered" evidence="1">
    <location>
        <begin position="48"/>
        <end position="82"/>
    </location>
</feature>
<protein>
    <submittedName>
        <fullName evidence="2">Uncharacterized protein</fullName>
    </submittedName>
</protein>
<dbReference type="Proteomes" id="UP001485043">
    <property type="component" value="Unassembled WGS sequence"/>
</dbReference>
<sequence length="172" mass="18633">MLATLEVDRSVTPREIDLTLLTVSAEECPGKGVDRIVTAWGELRSLGFAASGPTEGPGSGRTSTAPEMTEPAKPEPRSLISAAPHLTVAHQPHAWEESVELCEADLEPLSEPGGAQRLDSSDLGHPCKLEEDTGTTKSKQNVQEKNRRAQQRFRARQKASSPLPDWASVVDW</sequence>
<dbReference type="AlphaFoldDB" id="A0AAW1SYE2"/>
<feature type="compositionally biased region" description="Basic residues" evidence="1">
    <location>
        <begin position="148"/>
        <end position="157"/>
    </location>
</feature>
<reference evidence="2 3" key="1">
    <citation type="journal article" date="2024" name="Nat. Commun.">
        <title>Phylogenomics reveals the evolutionary origins of lichenization in chlorophyte algae.</title>
        <authorList>
            <person name="Puginier C."/>
            <person name="Libourel C."/>
            <person name="Otte J."/>
            <person name="Skaloud P."/>
            <person name="Haon M."/>
            <person name="Grisel S."/>
            <person name="Petersen M."/>
            <person name="Berrin J.G."/>
            <person name="Delaux P.M."/>
            <person name="Dal Grande F."/>
            <person name="Keller J."/>
        </authorList>
    </citation>
    <scope>NUCLEOTIDE SEQUENCE [LARGE SCALE GENOMIC DNA]</scope>
    <source>
        <strain evidence="2 3">SAG 2523</strain>
    </source>
</reference>
<gene>
    <name evidence="2" type="ORF">WJX84_010376</name>
</gene>
<accession>A0AAW1SYE2</accession>
<feature type="region of interest" description="Disordered" evidence="1">
    <location>
        <begin position="103"/>
        <end position="172"/>
    </location>
</feature>
<evidence type="ECO:0000313" key="3">
    <source>
        <dbReference type="Proteomes" id="UP001485043"/>
    </source>
</evidence>
<feature type="compositionally biased region" description="Basic and acidic residues" evidence="1">
    <location>
        <begin position="119"/>
        <end position="131"/>
    </location>
</feature>
<evidence type="ECO:0000256" key="1">
    <source>
        <dbReference type="SAM" id="MobiDB-lite"/>
    </source>
</evidence>